<dbReference type="Gene3D" id="3.40.140.10">
    <property type="entry name" value="Cytidine Deaminase, domain 2"/>
    <property type="match status" value="1"/>
</dbReference>
<evidence type="ECO:0000256" key="1">
    <source>
        <dbReference type="ARBA" id="ARBA00022670"/>
    </source>
</evidence>
<proteinExistence type="predicted"/>
<evidence type="ECO:0000256" key="3">
    <source>
        <dbReference type="ARBA" id="ARBA00022801"/>
    </source>
</evidence>
<dbReference type="EMBL" id="CP015902">
    <property type="protein sequence ID" value="ARE21579.1"/>
    <property type="molecule type" value="Genomic_DNA"/>
</dbReference>
<dbReference type="AlphaFoldDB" id="A0A1V0P486"/>
<evidence type="ECO:0000313" key="7">
    <source>
        <dbReference type="EMBL" id="ARE21579.1"/>
    </source>
</evidence>
<sequence>MKVEINTEIKELFISEYLKSLPFETGGILFGYYSNNFETAVVTDAFYGIPDSQSHSRSFKRGTRGFNKFSEKMWKQKKFYLGEWHTHPMSLPEMSLQDKRQMLDIKNSLKYNCDTPILIIIGEIEKRIQSSIYIFSDNNILKETISLG</sequence>
<keyword evidence="4" id="KW-0862">Zinc</keyword>
<dbReference type="InterPro" id="IPR028090">
    <property type="entry name" value="JAB_dom_prok"/>
</dbReference>
<dbReference type="Pfam" id="PF14464">
    <property type="entry name" value="Prok-JAB"/>
    <property type="match status" value="1"/>
</dbReference>
<evidence type="ECO:0000256" key="5">
    <source>
        <dbReference type="ARBA" id="ARBA00023049"/>
    </source>
</evidence>
<keyword evidence="2" id="KW-0479">Metal-binding</keyword>
<evidence type="ECO:0000313" key="8">
    <source>
        <dbReference type="Proteomes" id="UP000192095"/>
    </source>
</evidence>
<feature type="domain" description="JAB" evidence="6">
    <location>
        <begin position="15"/>
        <end position="122"/>
    </location>
</feature>
<reference evidence="7 8" key="1">
    <citation type="journal article" date="2017" name="BMC Genomics">
        <title>Comparative and functional genomics of the Lactococcus lactis taxon; insights into evolution and niche adaptation.</title>
        <authorList>
            <person name="Kelleher P."/>
            <person name="Bottacini F."/>
            <person name="Mahony J."/>
            <person name="Kilcawley K.N."/>
            <person name="van Sinderen D."/>
        </authorList>
    </citation>
    <scope>NUCLEOTIDE SEQUENCE [LARGE SCALE GENOMIC DNA]</scope>
    <source>
        <strain evidence="7 8">UC06</strain>
    </source>
</reference>
<evidence type="ECO:0000256" key="4">
    <source>
        <dbReference type="ARBA" id="ARBA00022833"/>
    </source>
</evidence>
<protein>
    <submittedName>
        <fullName evidence="7">Mov34/MPN/PAD-1 family protein</fullName>
    </submittedName>
</protein>
<dbReference type="GO" id="GO:0006508">
    <property type="term" value="P:proteolysis"/>
    <property type="evidence" value="ECO:0007669"/>
    <property type="project" value="UniProtKB-KW"/>
</dbReference>
<evidence type="ECO:0000259" key="6">
    <source>
        <dbReference type="Pfam" id="PF14464"/>
    </source>
</evidence>
<dbReference type="RefSeq" id="WP_021722635.1">
    <property type="nucleotide sequence ID" value="NZ_CP015902.2"/>
</dbReference>
<accession>A0A1V0P486</accession>
<keyword evidence="3" id="KW-0378">Hydrolase</keyword>
<dbReference type="SUPFAM" id="SSF102712">
    <property type="entry name" value="JAB1/MPN domain"/>
    <property type="match status" value="1"/>
</dbReference>
<dbReference type="GO" id="GO:0046872">
    <property type="term" value="F:metal ion binding"/>
    <property type="evidence" value="ECO:0007669"/>
    <property type="project" value="UniProtKB-KW"/>
</dbReference>
<dbReference type="Proteomes" id="UP000192095">
    <property type="component" value="Chromosome"/>
</dbReference>
<keyword evidence="1" id="KW-0645">Protease</keyword>
<evidence type="ECO:0000256" key="2">
    <source>
        <dbReference type="ARBA" id="ARBA00022723"/>
    </source>
</evidence>
<dbReference type="GO" id="GO:0008237">
    <property type="term" value="F:metallopeptidase activity"/>
    <property type="evidence" value="ECO:0007669"/>
    <property type="project" value="UniProtKB-KW"/>
</dbReference>
<keyword evidence="5" id="KW-0482">Metalloprotease</keyword>
<organism evidence="7 8">
    <name type="scientific">Lactococcus lactis subsp. lactis</name>
    <name type="common">Streptococcus lactis</name>
    <dbReference type="NCBI Taxonomy" id="1360"/>
    <lineage>
        <taxon>Bacteria</taxon>
        <taxon>Bacillati</taxon>
        <taxon>Bacillota</taxon>
        <taxon>Bacilli</taxon>
        <taxon>Lactobacillales</taxon>
        <taxon>Streptococcaceae</taxon>
        <taxon>Lactococcus</taxon>
    </lineage>
</organism>
<name>A0A1V0P486_LACLL</name>
<gene>
    <name evidence="7" type="ORF">LLUC06_2037</name>
</gene>